<keyword evidence="5 6" id="KW-0472">Membrane</keyword>
<comment type="subcellular location">
    <subcellularLocation>
        <location evidence="1">Membrane</location>
        <topology evidence="1">Multi-pass membrane protein</topology>
    </subcellularLocation>
</comment>
<dbReference type="GO" id="GO:0016020">
    <property type="term" value="C:membrane"/>
    <property type="evidence" value="ECO:0007669"/>
    <property type="project" value="UniProtKB-SubCell"/>
</dbReference>
<name>X6MBG2_RETFI</name>
<feature type="transmembrane region" description="Helical" evidence="6">
    <location>
        <begin position="185"/>
        <end position="206"/>
    </location>
</feature>
<dbReference type="EMBL" id="ASPP01023113">
    <property type="protein sequence ID" value="ETO10802.1"/>
    <property type="molecule type" value="Genomic_DNA"/>
</dbReference>
<dbReference type="PANTHER" id="PTHR48041:SF139">
    <property type="entry name" value="PROTEIN SCARLET"/>
    <property type="match status" value="1"/>
</dbReference>
<dbReference type="InterPro" id="IPR050352">
    <property type="entry name" value="ABCG_transporters"/>
</dbReference>
<reference evidence="8 9" key="1">
    <citation type="journal article" date="2013" name="Curr. Biol.">
        <title>The Genome of the Foraminiferan Reticulomyxa filosa.</title>
        <authorList>
            <person name="Glockner G."/>
            <person name="Hulsmann N."/>
            <person name="Schleicher M."/>
            <person name="Noegel A.A."/>
            <person name="Eichinger L."/>
            <person name="Gallinger C."/>
            <person name="Pawlowski J."/>
            <person name="Sierra R."/>
            <person name="Euteneuer U."/>
            <person name="Pillet L."/>
            <person name="Moustafa A."/>
            <person name="Platzer M."/>
            <person name="Groth M."/>
            <person name="Szafranski K."/>
            <person name="Schliwa M."/>
        </authorList>
    </citation>
    <scope>NUCLEOTIDE SEQUENCE [LARGE SCALE GENOMIC DNA]</scope>
</reference>
<evidence type="ECO:0000259" key="7">
    <source>
        <dbReference type="Pfam" id="PF01061"/>
    </source>
</evidence>
<keyword evidence="4 6" id="KW-1133">Transmembrane helix</keyword>
<feature type="transmembrane region" description="Helical" evidence="6">
    <location>
        <begin position="97"/>
        <end position="115"/>
    </location>
</feature>
<evidence type="ECO:0000256" key="5">
    <source>
        <dbReference type="ARBA" id="ARBA00023136"/>
    </source>
</evidence>
<protein>
    <recommendedName>
        <fullName evidence="7">ABC-2 type transporter transmembrane domain-containing protein</fullName>
    </recommendedName>
</protein>
<organism evidence="8 9">
    <name type="scientific">Reticulomyxa filosa</name>
    <dbReference type="NCBI Taxonomy" id="46433"/>
    <lineage>
        <taxon>Eukaryota</taxon>
        <taxon>Sar</taxon>
        <taxon>Rhizaria</taxon>
        <taxon>Retaria</taxon>
        <taxon>Foraminifera</taxon>
        <taxon>Monothalamids</taxon>
        <taxon>Reticulomyxidae</taxon>
        <taxon>Reticulomyxa</taxon>
    </lineage>
</organism>
<evidence type="ECO:0000256" key="1">
    <source>
        <dbReference type="ARBA" id="ARBA00004141"/>
    </source>
</evidence>
<keyword evidence="9" id="KW-1185">Reference proteome</keyword>
<evidence type="ECO:0000313" key="9">
    <source>
        <dbReference type="Proteomes" id="UP000023152"/>
    </source>
</evidence>
<keyword evidence="2" id="KW-0813">Transport</keyword>
<feature type="domain" description="ABC-2 type transporter transmembrane" evidence="7">
    <location>
        <begin position="5"/>
        <end position="139"/>
    </location>
</feature>
<proteinExistence type="predicted"/>
<evidence type="ECO:0000256" key="2">
    <source>
        <dbReference type="ARBA" id="ARBA00022448"/>
    </source>
</evidence>
<comment type="caution">
    <text evidence="8">The sequence shown here is derived from an EMBL/GenBank/DDBJ whole genome shotgun (WGS) entry which is preliminary data.</text>
</comment>
<dbReference type="AlphaFoldDB" id="X6MBG2"/>
<dbReference type="InterPro" id="IPR013525">
    <property type="entry name" value="ABC2_TM"/>
</dbReference>
<dbReference type="OMA" id="YYICPFA"/>
<evidence type="ECO:0000313" key="8">
    <source>
        <dbReference type="EMBL" id="ETO10802.1"/>
    </source>
</evidence>
<keyword evidence="3 6" id="KW-0812">Transmembrane</keyword>
<feature type="transmembrane region" description="Helical" evidence="6">
    <location>
        <begin position="66"/>
        <end position="90"/>
    </location>
</feature>
<dbReference type="PANTHER" id="PTHR48041">
    <property type="entry name" value="ABC TRANSPORTER G FAMILY MEMBER 28"/>
    <property type="match status" value="1"/>
</dbReference>
<evidence type="ECO:0000256" key="3">
    <source>
        <dbReference type="ARBA" id="ARBA00022692"/>
    </source>
</evidence>
<evidence type="ECO:0000256" key="4">
    <source>
        <dbReference type="ARBA" id="ARBA00022989"/>
    </source>
</evidence>
<dbReference type="OrthoDB" id="66620at2759"/>
<dbReference type="GO" id="GO:0140359">
    <property type="term" value="F:ABC-type transporter activity"/>
    <property type="evidence" value="ECO:0007669"/>
    <property type="project" value="InterPro"/>
</dbReference>
<dbReference type="Proteomes" id="UP000023152">
    <property type="component" value="Unassembled WGS sequence"/>
</dbReference>
<evidence type="ECO:0000256" key="6">
    <source>
        <dbReference type="SAM" id="Phobius"/>
    </source>
</evidence>
<feature type="transmembrane region" description="Helical" evidence="6">
    <location>
        <begin position="34"/>
        <end position="54"/>
    </location>
</feature>
<sequence length="237" mass="26565">MFRGAMYFPMERQVIRKERQSGAYQLSSYYIGKIMAEFPVDTSLPMMAVCIYYWLVGLGDSAPTFILYILSTCLTVWVASSFGTMIGCTLMDFERAITALSVSGIFLMLLGGFYVQTKEIPVWISWIGYLSHFRWAVTSTENITMRHVSFSCASDGASSYTLCSTHKRIPGLEVLKNFGTDTRPWIGPVAMIALSCGWHCIAYYGLRKNTAVKNAMGEGKELQVIEETPKIPTKTDK</sequence>
<accession>X6MBG2</accession>
<dbReference type="Pfam" id="PF01061">
    <property type="entry name" value="ABC2_membrane"/>
    <property type="match status" value="1"/>
</dbReference>
<gene>
    <name evidence="8" type="ORF">RFI_26574</name>
</gene>